<keyword evidence="1" id="KW-0812">Transmembrane</keyword>
<feature type="transmembrane region" description="Helical" evidence="1">
    <location>
        <begin position="82"/>
        <end position="101"/>
    </location>
</feature>
<proteinExistence type="predicted"/>
<evidence type="ECO:0008006" key="4">
    <source>
        <dbReference type="Google" id="ProtNLM"/>
    </source>
</evidence>
<feature type="transmembrane region" description="Helical" evidence="1">
    <location>
        <begin position="50"/>
        <end position="76"/>
    </location>
</feature>
<keyword evidence="3" id="KW-1185">Reference proteome</keyword>
<sequence length="166" mass="18467">MIWIGLPRAKIVSSKLLAAMLLLIATNIVFYAAAFLIANGVKTEDFSQKLFLLIHMTLFFVQLMFLAIGMASSVFFAKLRSVLPLSLGVVIGLYLIGALLASGEDKEMIRFISPFKYFALKAYLRGLIIWSVCMFLLVVSGMSKYSALLKSRRSVDFLPCCFCILS</sequence>
<gene>
    <name evidence="2" type="ORF">U9M73_02795</name>
</gene>
<evidence type="ECO:0000313" key="2">
    <source>
        <dbReference type="EMBL" id="MEA3568925.1"/>
    </source>
</evidence>
<keyword evidence="1" id="KW-1133">Transmembrane helix</keyword>
<feature type="transmembrane region" description="Helical" evidence="1">
    <location>
        <begin position="122"/>
        <end position="142"/>
    </location>
</feature>
<dbReference type="RefSeq" id="WP_323076197.1">
    <property type="nucleotide sequence ID" value="NZ_CBCSKM010000037.1"/>
</dbReference>
<organism evidence="2 3">
    <name type="scientific">Paenibacillus phoenicis</name>
    <dbReference type="NCBI Taxonomy" id="554117"/>
    <lineage>
        <taxon>Bacteria</taxon>
        <taxon>Bacillati</taxon>
        <taxon>Bacillota</taxon>
        <taxon>Bacilli</taxon>
        <taxon>Bacillales</taxon>
        <taxon>Paenibacillaceae</taxon>
        <taxon>Paenibacillus</taxon>
    </lineage>
</organism>
<name>A0ABU5PG87_9BACL</name>
<dbReference type="Proteomes" id="UP001292216">
    <property type="component" value="Unassembled WGS sequence"/>
</dbReference>
<protein>
    <recommendedName>
        <fullName evidence="4">ABC-2 type transporter domain-containing protein</fullName>
    </recommendedName>
</protein>
<reference evidence="2 3" key="1">
    <citation type="submission" date="2023-12" db="EMBL/GenBank/DDBJ databases">
        <title>Whole genome sequencing of Paenibacillus phoenicis isolated from the Phoenix Mars Lander spacecraft assembly facility.</title>
        <authorList>
            <person name="Garcia A."/>
            <person name="Venkateswaran K."/>
        </authorList>
    </citation>
    <scope>NUCLEOTIDE SEQUENCE [LARGE SCALE GENOMIC DNA]</scope>
    <source>
        <strain evidence="2 3">3PO2SA</strain>
    </source>
</reference>
<accession>A0ABU5PG87</accession>
<dbReference type="EMBL" id="JAYERP010000001">
    <property type="protein sequence ID" value="MEA3568925.1"/>
    <property type="molecule type" value="Genomic_DNA"/>
</dbReference>
<evidence type="ECO:0000313" key="3">
    <source>
        <dbReference type="Proteomes" id="UP001292216"/>
    </source>
</evidence>
<comment type="caution">
    <text evidence="2">The sequence shown here is derived from an EMBL/GenBank/DDBJ whole genome shotgun (WGS) entry which is preliminary data.</text>
</comment>
<feature type="transmembrane region" description="Helical" evidence="1">
    <location>
        <begin position="16"/>
        <end position="38"/>
    </location>
</feature>
<evidence type="ECO:0000256" key="1">
    <source>
        <dbReference type="SAM" id="Phobius"/>
    </source>
</evidence>
<keyword evidence="1" id="KW-0472">Membrane</keyword>